<dbReference type="GO" id="GO:0004540">
    <property type="term" value="F:RNA nuclease activity"/>
    <property type="evidence" value="ECO:0007669"/>
    <property type="project" value="InterPro"/>
</dbReference>
<dbReference type="InterPro" id="IPR008201">
    <property type="entry name" value="HepT-like"/>
</dbReference>
<dbReference type="Gene3D" id="1.20.120.580">
    <property type="entry name" value="bsu32300-like"/>
    <property type="match status" value="1"/>
</dbReference>
<dbReference type="PANTHER" id="PTHR34139:SF1">
    <property type="entry name" value="RNASE MJ1380-RELATED"/>
    <property type="match status" value="1"/>
</dbReference>
<dbReference type="GO" id="GO:0110001">
    <property type="term" value="C:toxin-antitoxin complex"/>
    <property type="evidence" value="ECO:0007669"/>
    <property type="project" value="InterPro"/>
</dbReference>
<evidence type="ECO:0000256" key="4">
    <source>
        <dbReference type="ARBA" id="ARBA00022741"/>
    </source>
</evidence>
<organism evidence="7 8">
    <name type="scientific">Limisphaera ngatamarikiensis</name>
    <dbReference type="NCBI Taxonomy" id="1324935"/>
    <lineage>
        <taxon>Bacteria</taxon>
        <taxon>Pseudomonadati</taxon>
        <taxon>Verrucomicrobiota</taxon>
        <taxon>Verrucomicrobiia</taxon>
        <taxon>Limisphaerales</taxon>
        <taxon>Limisphaeraceae</taxon>
        <taxon>Limisphaera</taxon>
    </lineage>
</organism>
<name>A0A6M1RTA5_9BACT</name>
<sequence>MRDPKERIRDILESIAAIERYLDRGRAAFEQDELLQGWFVRHLQIIGEAARALPEEVRALAPDIEWTKIIGMRNVLVHGYFDIDRDLVWDTARRDVPALKPPMERLLKRLEEPGYGR</sequence>
<dbReference type="InterPro" id="IPR037038">
    <property type="entry name" value="HepT-like_sf"/>
</dbReference>
<accession>A0A6M1RTA5</accession>
<comment type="caution">
    <text evidence="7">The sequence shown here is derived from an EMBL/GenBank/DDBJ whole genome shotgun (WGS) entry which is preliminary data.</text>
</comment>
<keyword evidence="3" id="KW-0540">Nuclease</keyword>
<evidence type="ECO:0000313" key="7">
    <source>
        <dbReference type="EMBL" id="NGO38654.1"/>
    </source>
</evidence>
<dbReference type="AlphaFoldDB" id="A0A6M1RTA5"/>
<proteinExistence type="inferred from homology"/>
<keyword evidence="1" id="KW-0597">Phosphoprotein</keyword>
<evidence type="ECO:0000256" key="1">
    <source>
        <dbReference type="ARBA" id="ARBA00022553"/>
    </source>
</evidence>
<keyword evidence="8" id="KW-1185">Reference proteome</keyword>
<keyword evidence="2" id="KW-1277">Toxin-antitoxin system</keyword>
<dbReference type="PANTHER" id="PTHR34139">
    <property type="entry name" value="UPF0331 PROTEIN MJ0127"/>
    <property type="match status" value="1"/>
</dbReference>
<evidence type="ECO:0000256" key="3">
    <source>
        <dbReference type="ARBA" id="ARBA00022722"/>
    </source>
</evidence>
<dbReference type="Pfam" id="PF01934">
    <property type="entry name" value="HepT-like"/>
    <property type="match status" value="1"/>
</dbReference>
<protein>
    <submittedName>
        <fullName evidence="7">DUF86 domain-containing protein</fullName>
    </submittedName>
</protein>
<comment type="similarity">
    <text evidence="6">Belongs to the HepT RNase toxin family.</text>
</comment>
<evidence type="ECO:0000313" key="8">
    <source>
        <dbReference type="Proteomes" id="UP000477311"/>
    </source>
</evidence>
<dbReference type="RefSeq" id="WP_165106241.1">
    <property type="nucleotide sequence ID" value="NZ_JAAKYA010000027.1"/>
</dbReference>
<evidence type="ECO:0000256" key="6">
    <source>
        <dbReference type="ARBA" id="ARBA00024207"/>
    </source>
</evidence>
<dbReference type="Proteomes" id="UP000477311">
    <property type="component" value="Unassembled WGS sequence"/>
</dbReference>
<keyword evidence="5" id="KW-0378">Hydrolase</keyword>
<dbReference type="GO" id="GO:0016787">
    <property type="term" value="F:hydrolase activity"/>
    <property type="evidence" value="ECO:0007669"/>
    <property type="project" value="UniProtKB-KW"/>
</dbReference>
<dbReference type="EMBL" id="JAAKYA010000027">
    <property type="protein sequence ID" value="NGO38654.1"/>
    <property type="molecule type" value="Genomic_DNA"/>
</dbReference>
<evidence type="ECO:0000256" key="5">
    <source>
        <dbReference type="ARBA" id="ARBA00022801"/>
    </source>
</evidence>
<keyword evidence="4" id="KW-0547">Nucleotide-binding</keyword>
<gene>
    <name evidence="7" type="ORF">G4L39_04480</name>
</gene>
<dbReference type="InterPro" id="IPR051813">
    <property type="entry name" value="HepT_RNase_toxin"/>
</dbReference>
<evidence type="ECO:0000256" key="2">
    <source>
        <dbReference type="ARBA" id="ARBA00022649"/>
    </source>
</evidence>
<dbReference type="GO" id="GO:0000166">
    <property type="term" value="F:nucleotide binding"/>
    <property type="evidence" value="ECO:0007669"/>
    <property type="project" value="UniProtKB-KW"/>
</dbReference>
<reference evidence="7 8" key="1">
    <citation type="submission" date="2020-02" db="EMBL/GenBank/DDBJ databases">
        <title>Draft genome sequence of Limisphaera ngatamarikiensis NGM72.4T, a thermophilic Verrucomicrobia grouped in subdivision 3.</title>
        <authorList>
            <person name="Carere C.R."/>
            <person name="Steen J."/>
            <person name="Hugenholtz P."/>
            <person name="Stott M.B."/>
        </authorList>
    </citation>
    <scope>NUCLEOTIDE SEQUENCE [LARGE SCALE GENOMIC DNA]</scope>
    <source>
        <strain evidence="7 8">NGM72.4</strain>
    </source>
</reference>